<dbReference type="Proteomes" id="UP000240621">
    <property type="component" value="Unassembled WGS sequence"/>
</dbReference>
<evidence type="ECO:0000313" key="6">
    <source>
        <dbReference type="Proteomes" id="UP000396862"/>
    </source>
</evidence>
<evidence type="ECO:0000313" key="4">
    <source>
        <dbReference type="EMBL" id="PSK81465.1"/>
    </source>
</evidence>
<dbReference type="Pfam" id="PF06439">
    <property type="entry name" value="3keto-disac_hyd"/>
    <property type="match status" value="1"/>
</dbReference>
<evidence type="ECO:0000256" key="1">
    <source>
        <dbReference type="SAM" id="SignalP"/>
    </source>
</evidence>
<dbReference type="OrthoDB" id="259356at2"/>
<proteinExistence type="predicted"/>
<dbReference type="RefSeq" id="WP_106543145.1">
    <property type="nucleotide sequence ID" value="NZ_BLAU01000001.1"/>
</dbReference>
<protein>
    <submittedName>
        <fullName evidence="4">Uncharacterized protein DUF1080</fullName>
    </submittedName>
</protein>
<dbReference type="InterPro" id="IPR010496">
    <property type="entry name" value="AL/BT2_dom"/>
</dbReference>
<keyword evidence="6" id="KW-1185">Reference proteome</keyword>
<dbReference type="Proteomes" id="UP000396862">
    <property type="component" value="Unassembled WGS sequence"/>
</dbReference>
<accession>A0A2P8C919</accession>
<dbReference type="GO" id="GO:0016787">
    <property type="term" value="F:hydrolase activity"/>
    <property type="evidence" value="ECO:0007669"/>
    <property type="project" value="InterPro"/>
</dbReference>
<evidence type="ECO:0000313" key="3">
    <source>
        <dbReference type="EMBL" id="GET21065.1"/>
    </source>
</evidence>
<organism evidence="4 5">
    <name type="scientific">Prolixibacter denitrificans</name>
    <dbReference type="NCBI Taxonomy" id="1541063"/>
    <lineage>
        <taxon>Bacteria</taxon>
        <taxon>Pseudomonadati</taxon>
        <taxon>Bacteroidota</taxon>
        <taxon>Bacteroidia</taxon>
        <taxon>Marinilabiliales</taxon>
        <taxon>Prolixibacteraceae</taxon>
        <taxon>Prolixibacter</taxon>
    </lineage>
</organism>
<evidence type="ECO:0000259" key="2">
    <source>
        <dbReference type="Pfam" id="PF06439"/>
    </source>
</evidence>
<keyword evidence="1" id="KW-0732">Signal</keyword>
<dbReference type="Gene3D" id="2.60.120.560">
    <property type="entry name" value="Exo-inulinase, domain 1"/>
    <property type="match status" value="1"/>
</dbReference>
<feature type="signal peptide" evidence="1">
    <location>
        <begin position="1"/>
        <end position="20"/>
    </location>
</feature>
<gene>
    <name evidence="4" type="ORF">CLV93_10968</name>
    <name evidence="3" type="ORF">JCM18694_13110</name>
</gene>
<reference evidence="4 5" key="1">
    <citation type="submission" date="2018-03" db="EMBL/GenBank/DDBJ databases">
        <title>Genomic Encyclopedia of Archaeal and Bacterial Type Strains, Phase II (KMG-II): from individual species to whole genera.</title>
        <authorList>
            <person name="Goeker M."/>
        </authorList>
    </citation>
    <scope>NUCLEOTIDE SEQUENCE [LARGE SCALE GENOMIC DNA]</scope>
    <source>
        <strain evidence="4 5">DSM 27267</strain>
    </source>
</reference>
<sequence length="264" mass="29641">MTKIFLIFVLIAGCFTQAEAQSNAGWRSLFNGKNLKGWETYVGPLEKGGTPLGIRKDPMKIFSVVKEDGQPAIRISGEVNASLATRNSYENYHLHLEFKWGKLVFSQRNSGLLYHSYGPFGAALNVWMNSHELQMKHGNLGDLYCMGATYSKIPAVKNGDQYTYQTGEARVAFGNDEIAKICSKSADYEKPLGEWNTIDLYCFGSTSVHVINGKVNMVSYDSRKWVNQELLPLVQGKIQLQSEGGELFVRNIRLKHIKELPSDF</sequence>
<feature type="chain" id="PRO_5015165966" evidence="1">
    <location>
        <begin position="21"/>
        <end position="264"/>
    </location>
</feature>
<dbReference type="EMBL" id="PYGC01000009">
    <property type="protein sequence ID" value="PSK81465.1"/>
    <property type="molecule type" value="Genomic_DNA"/>
</dbReference>
<feature type="domain" description="3-keto-alpha-glucoside-1,2-lyase/3-keto-2-hydroxy-glucal hydratase" evidence="2">
    <location>
        <begin position="25"/>
        <end position="255"/>
    </location>
</feature>
<comment type="caution">
    <text evidence="4">The sequence shown here is derived from an EMBL/GenBank/DDBJ whole genome shotgun (WGS) entry which is preliminary data.</text>
</comment>
<dbReference type="EMBL" id="BLAU01000001">
    <property type="protein sequence ID" value="GET21065.1"/>
    <property type="molecule type" value="Genomic_DNA"/>
</dbReference>
<evidence type="ECO:0000313" key="5">
    <source>
        <dbReference type="Proteomes" id="UP000240621"/>
    </source>
</evidence>
<dbReference type="AlphaFoldDB" id="A0A2P8C919"/>
<name>A0A2P8C919_9BACT</name>
<reference evidence="3 6" key="2">
    <citation type="submission" date="2019-10" db="EMBL/GenBank/DDBJ databases">
        <title>Prolixibacter strains distinguished by the presence of nitrate reductase genes were adept at nitrate-dependent anaerobic corrosion of metallic iron and carbon steel.</title>
        <authorList>
            <person name="Iino T."/>
            <person name="Shono N."/>
            <person name="Ito K."/>
            <person name="Nakamura R."/>
            <person name="Sueoka K."/>
            <person name="Harayama S."/>
            <person name="Ohkuma M."/>
        </authorList>
    </citation>
    <scope>NUCLEOTIDE SEQUENCE [LARGE SCALE GENOMIC DNA]</scope>
    <source>
        <strain evidence="3 6">MIC1-1</strain>
    </source>
</reference>